<dbReference type="PANTHER" id="PTHR30574:SF1">
    <property type="entry name" value="SULPHUR TRANSPORT DOMAIN-CONTAINING PROTEIN"/>
    <property type="match status" value="1"/>
</dbReference>
<comment type="subcellular location">
    <subcellularLocation>
        <location evidence="1">Cell inner membrane</location>
        <topology evidence="1">Multi-pass membrane protein</topology>
    </subcellularLocation>
</comment>
<evidence type="ECO:0000256" key="3">
    <source>
        <dbReference type="ARBA" id="ARBA00022475"/>
    </source>
</evidence>
<evidence type="ECO:0000256" key="6">
    <source>
        <dbReference type="ARBA" id="ARBA00022989"/>
    </source>
</evidence>
<keyword evidence="3" id="KW-1003">Cell membrane</keyword>
<proteinExistence type="inferred from homology"/>
<dbReference type="AlphaFoldDB" id="A0A1N6RX20"/>
<keyword evidence="5 9" id="KW-0812">Transmembrane</keyword>
<comment type="similarity">
    <text evidence="8">Belongs to the TsuA/YedE (TC 9.B.102) family.</text>
</comment>
<dbReference type="STRING" id="159291.SAMN05920897_10748"/>
<keyword evidence="6 9" id="KW-1133">Transmembrane helix</keyword>
<dbReference type="PANTHER" id="PTHR30574">
    <property type="entry name" value="INNER MEMBRANE PROTEIN YEDE"/>
    <property type="match status" value="1"/>
</dbReference>
<accession>A0A1N6RX20</accession>
<evidence type="ECO:0000256" key="9">
    <source>
        <dbReference type="SAM" id="Phobius"/>
    </source>
</evidence>
<feature type="transmembrane region" description="Helical" evidence="9">
    <location>
        <begin position="22"/>
        <end position="44"/>
    </location>
</feature>
<keyword evidence="2" id="KW-0813">Transport</keyword>
<evidence type="ECO:0000256" key="1">
    <source>
        <dbReference type="ARBA" id="ARBA00004429"/>
    </source>
</evidence>
<feature type="transmembrane region" description="Helical" evidence="9">
    <location>
        <begin position="94"/>
        <end position="112"/>
    </location>
</feature>
<evidence type="ECO:0000256" key="5">
    <source>
        <dbReference type="ARBA" id="ARBA00022692"/>
    </source>
</evidence>
<gene>
    <name evidence="10" type="ORF">SAMN05920897_10748</name>
</gene>
<dbReference type="RefSeq" id="WP_076488484.1">
    <property type="nucleotide sequence ID" value="NZ_FTMS01000007.1"/>
</dbReference>
<evidence type="ECO:0000256" key="4">
    <source>
        <dbReference type="ARBA" id="ARBA00022519"/>
    </source>
</evidence>
<dbReference type="Proteomes" id="UP000186400">
    <property type="component" value="Unassembled WGS sequence"/>
</dbReference>
<dbReference type="GO" id="GO:0005886">
    <property type="term" value="C:plasma membrane"/>
    <property type="evidence" value="ECO:0007669"/>
    <property type="project" value="UniProtKB-SubCell"/>
</dbReference>
<protein>
    <submittedName>
        <fullName evidence="10">Uncharacterized protein</fullName>
    </submittedName>
</protein>
<feature type="transmembrane region" description="Helical" evidence="9">
    <location>
        <begin position="148"/>
        <end position="173"/>
    </location>
</feature>
<evidence type="ECO:0000313" key="10">
    <source>
        <dbReference type="EMBL" id="SIQ33378.1"/>
    </source>
</evidence>
<name>A0A1N6RX20_9SPIO</name>
<reference evidence="10 11" key="1">
    <citation type="submission" date="2017-01" db="EMBL/GenBank/DDBJ databases">
        <authorList>
            <person name="Mah S.A."/>
            <person name="Swanson W.J."/>
            <person name="Moy G.W."/>
            <person name="Vacquier V.D."/>
        </authorList>
    </citation>
    <scope>NUCLEOTIDE SEQUENCE [LARGE SCALE GENOMIC DNA]</scope>
    <source>
        <strain evidence="10 11">ASpG1</strain>
    </source>
</reference>
<dbReference type="Pfam" id="PF04143">
    <property type="entry name" value="Sulf_transp"/>
    <property type="match status" value="1"/>
</dbReference>
<sequence>MLKKLSDTIAANDYYKLWLKDAWPYLTGAILLSVFQIVSLAVTGNPWGVSAAFANWGAWIYEALGGSVGKWYYFSSDGAQAVLERGFLRDPASIRNLGIIAGALFSVLIASGFKVKQIKTKKQVVAAVLGGLLMGYGARIAFGCNIGALFSGISMLSLSGWVFGAFLFLGAVIGSKMLVKFFM</sequence>
<keyword evidence="7 9" id="KW-0472">Membrane</keyword>
<dbReference type="InterPro" id="IPR007272">
    <property type="entry name" value="Sulf_transp_TsuA/YedE"/>
</dbReference>
<evidence type="ECO:0000256" key="2">
    <source>
        <dbReference type="ARBA" id="ARBA00022448"/>
    </source>
</evidence>
<dbReference type="EMBL" id="FTMS01000007">
    <property type="protein sequence ID" value="SIQ33378.1"/>
    <property type="molecule type" value="Genomic_DNA"/>
</dbReference>
<keyword evidence="4" id="KW-0997">Cell inner membrane</keyword>
<keyword evidence="11" id="KW-1185">Reference proteome</keyword>
<evidence type="ECO:0000256" key="7">
    <source>
        <dbReference type="ARBA" id="ARBA00023136"/>
    </source>
</evidence>
<organism evidence="10 11">
    <name type="scientific">Alkalispirochaeta americana</name>
    <dbReference type="NCBI Taxonomy" id="159291"/>
    <lineage>
        <taxon>Bacteria</taxon>
        <taxon>Pseudomonadati</taxon>
        <taxon>Spirochaetota</taxon>
        <taxon>Spirochaetia</taxon>
        <taxon>Spirochaetales</taxon>
        <taxon>Spirochaetaceae</taxon>
        <taxon>Alkalispirochaeta</taxon>
    </lineage>
</organism>
<evidence type="ECO:0000256" key="8">
    <source>
        <dbReference type="ARBA" id="ARBA00035655"/>
    </source>
</evidence>
<dbReference type="OrthoDB" id="9794165at2"/>
<evidence type="ECO:0000313" key="11">
    <source>
        <dbReference type="Proteomes" id="UP000186400"/>
    </source>
</evidence>
<feature type="transmembrane region" description="Helical" evidence="9">
    <location>
        <begin position="124"/>
        <end position="142"/>
    </location>
</feature>